<keyword evidence="5" id="KW-1185">Reference proteome</keyword>
<gene>
    <name evidence="4" type="ORF">SAMN00808754_1267</name>
</gene>
<dbReference type="PANTHER" id="PTHR30483">
    <property type="entry name" value="LEUCINE-SPECIFIC-BINDING PROTEIN"/>
    <property type="match status" value="1"/>
</dbReference>
<dbReference type="CDD" id="cd06347">
    <property type="entry name" value="PBP1_ABC_LivK_ligand_binding-like"/>
    <property type="match status" value="1"/>
</dbReference>
<evidence type="ECO:0000313" key="4">
    <source>
        <dbReference type="EMBL" id="SMB95540.1"/>
    </source>
</evidence>
<keyword evidence="2" id="KW-0732">Signal</keyword>
<dbReference type="STRING" id="698762.SAMN00808754_1267"/>
<dbReference type="Gene3D" id="3.40.50.2300">
    <property type="match status" value="2"/>
</dbReference>
<dbReference type="SUPFAM" id="SSF53822">
    <property type="entry name" value="Periplasmic binding protein-like I"/>
    <property type="match status" value="1"/>
</dbReference>
<dbReference type="InterPro" id="IPR028081">
    <property type="entry name" value="Leu-bd"/>
</dbReference>
<reference evidence="4 5" key="1">
    <citation type="submission" date="2017-04" db="EMBL/GenBank/DDBJ databases">
        <authorList>
            <person name="Afonso C.L."/>
            <person name="Miller P.J."/>
            <person name="Scott M.A."/>
            <person name="Spackman E."/>
            <person name="Goraichik I."/>
            <person name="Dimitrov K.M."/>
            <person name="Suarez D.L."/>
            <person name="Swayne D.E."/>
        </authorList>
    </citation>
    <scope>NUCLEOTIDE SEQUENCE [LARGE SCALE GENOMIC DNA]</scope>
    <source>
        <strain evidence="4 5">ToBE</strain>
    </source>
</reference>
<evidence type="ECO:0000313" key="5">
    <source>
        <dbReference type="Proteomes" id="UP000192569"/>
    </source>
</evidence>
<comment type="similarity">
    <text evidence="1">Belongs to the leucine-binding protein family.</text>
</comment>
<dbReference type="PANTHER" id="PTHR30483:SF6">
    <property type="entry name" value="PERIPLASMIC BINDING PROTEIN OF ABC TRANSPORTER FOR NATURAL AMINO ACIDS"/>
    <property type="match status" value="1"/>
</dbReference>
<dbReference type="Pfam" id="PF13458">
    <property type="entry name" value="Peripla_BP_6"/>
    <property type="match status" value="1"/>
</dbReference>
<dbReference type="AlphaFoldDB" id="A0A1W1VQN6"/>
<name>A0A1W1VQN6_9FIRM</name>
<dbReference type="InterPro" id="IPR028082">
    <property type="entry name" value="Peripla_BP_I"/>
</dbReference>
<evidence type="ECO:0000256" key="1">
    <source>
        <dbReference type="ARBA" id="ARBA00010062"/>
    </source>
</evidence>
<organism evidence="4 5">
    <name type="scientific">Thermanaeromonas toyohensis ToBE</name>
    <dbReference type="NCBI Taxonomy" id="698762"/>
    <lineage>
        <taxon>Bacteria</taxon>
        <taxon>Bacillati</taxon>
        <taxon>Bacillota</taxon>
        <taxon>Clostridia</taxon>
        <taxon>Neomoorellales</taxon>
        <taxon>Neomoorellaceae</taxon>
        <taxon>Thermanaeromonas</taxon>
    </lineage>
</organism>
<dbReference type="RefSeq" id="WP_084664894.1">
    <property type="nucleotide sequence ID" value="NZ_LT838272.1"/>
</dbReference>
<feature type="domain" description="Leucine-binding protein" evidence="3">
    <location>
        <begin position="37"/>
        <end position="375"/>
    </location>
</feature>
<sequence>MERKKAWFILLILLVTVALSLAGCSGKTSQTSTGEKTIKIGFIAPLTGDVKTFGESAKNAFLLALEQAGMKAGDYKIEYVIADDRNDATEAVNVADKLISQDKVQAIVGSVTSRTTIPISEVANSKKVLLITPTATATKVTVDNKRKEFVFRACFLDPFQGKVAAQFARENLKAKTAAVLYDQGNDYSKGLAEAFKKSFEAGGGQVVAWESYSKDDQDFSAVLTNIAGKNPDILYLPDYYQKVSLIGKQARGKGIKAVFLGGDGWDSSELDFAAMEGGYFTNHYSPDDPRSEVQKWIQQYKAKYGTVPDALGTLAYDATNLLLNAIKTANSNDPVKIKEALQATKDFPGVTGKITFDANGDPVKPAHIIQIKGGKQVYVTTINP</sequence>
<evidence type="ECO:0000256" key="2">
    <source>
        <dbReference type="ARBA" id="ARBA00022729"/>
    </source>
</evidence>
<evidence type="ECO:0000259" key="3">
    <source>
        <dbReference type="Pfam" id="PF13458"/>
    </source>
</evidence>
<dbReference type="PROSITE" id="PS51257">
    <property type="entry name" value="PROKAR_LIPOPROTEIN"/>
    <property type="match status" value="1"/>
</dbReference>
<accession>A0A1W1VQN6</accession>
<proteinExistence type="inferred from homology"/>
<dbReference type="EMBL" id="LT838272">
    <property type="protein sequence ID" value="SMB95540.1"/>
    <property type="molecule type" value="Genomic_DNA"/>
</dbReference>
<dbReference type="Proteomes" id="UP000192569">
    <property type="component" value="Chromosome I"/>
</dbReference>
<dbReference type="OrthoDB" id="9783240at2"/>
<dbReference type="InterPro" id="IPR051010">
    <property type="entry name" value="BCAA_transport"/>
</dbReference>
<protein>
    <submittedName>
        <fullName evidence="4">Amino acid/amide ABC transporter substrate-binding protein, HAAT family</fullName>
    </submittedName>
</protein>